<evidence type="ECO:0000259" key="1">
    <source>
        <dbReference type="Pfam" id="PF04015"/>
    </source>
</evidence>
<sequence length="433" mass="48443">MPQEKTRVDVVDIGCDLDGAVTRIMDAGGVGDIIRDRPDECYIKVNAIDFKPYVYTSLDVTASVIDYCKRAGARRVFLMDNSTQSNFTRLVFEIAGFRGLAAEHGAKPLYLDEGREAKIRLPHMGYDVRVSKRVKHIIEHRDCVTYINVPKLKTHSMTVMTAGIKNQYGFVAHRDRSLDHNFNLHRKLADVYSVIQPDFTLVDGSIVTIYGHYPLETLHEKTLVPLNILVGGRDTVAVDTVCARILGYDVDEIRHLAEARDMGLGCANLDSIKVKGEPLSRFNQKYPYQLYDAFPRDVAVIHGTDQNCPEGCNTNTLAVLQMLYLDFNGKGDFTIIMGKGFDRKQIDAIEGRVLIAGPCAYDETAERLIDRLGRSRVSFTRECNDLASTAGALAKLMKVSPRKMVPLNLLKSARLLAQARLHGSKARIPRLIR</sequence>
<reference evidence="2 3" key="1">
    <citation type="journal article" date="2017" name="ISME J.">
        <title>Potential for microbial H2 and metal transformations associated with novel bacteria and archaea in deep terrestrial subsurface sediments.</title>
        <authorList>
            <person name="Hernsdorf A.W."/>
            <person name="Amano Y."/>
            <person name="Miyakawa K."/>
            <person name="Ise K."/>
            <person name="Suzuki Y."/>
            <person name="Anantharaman K."/>
            <person name="Probst A."/>
            <person name="Burstein D."/>
            <person name="Thomas B.C."/>
            <person name="Banfield J.F."/>
        </authorList>
    </citation>
    <scope>NUCLEOTIDE SEQUENCE [LARGE SCALE GENOMIC DNA]</scope>
    <source>
        <strain evidence="2">HGW-Actinobacteria-3</strain>
    </source>
</reference>
<dbReference type="AlphaFoldDB" id="A0A2N3G4S1"/>
<comment type="caution">
    <text evidence="2">The sequence shown here is derived from an EMBL/GenBank/DDBJ whole genome shotgun (WGS) entry which is preliminary data.</text>
</comment>
<feature type="domain" description="DUF362" evidence="1">
    <location>
        <begin position="43"/>
        <end position="244"/>
    </location>
</feature>
<dbReference type="EMBL" id="PHEX01000061">
    <property type="protein sequence ID" value="PKQ27713.1"/>
    <property type="molecule type" value="Genomic_DNA"/>
</dbReference>
<dbReference type="Pfam" id="PF04015">
    <property type="entry name" value="DUF362"/>
    <property type="match status" value="1"/>
</dbReference>
<organism evidence="2 3">
    <name type="scientific">Candidatus Anoxymicrobium japonicum</name>
    <dbReference type="NCBI Taxonomy" id="2013648"/>
    <lineage>
        <taxon>Bacteria</taxon>
        <taxon>Bacillati</taxon>
        <taxon>Actinomycetota</taxon>
        <taxon>Candidatus Geothermincolia</taxon>
        <taxon>Candidatus Geothermincolales</taxon>
        <taxon>Candidatus Anoxymicrobiaceae</taxon>
        <taxon>Candidatus Anoxymicrobium</taxon>
    </lineage>
</organism>
<dbReference type="Proteomes" id="UP000233654">
    <property type="component" value="Unassembled WGS sequence"/>
</dbReference>
<gene>
    <name evidence="2" type="ORF">CVT63_06585</name>
</gene>
<proteinExistence type="predicted"/>
<name>A0A2N3G4S1_9ACTN</name>
<protein>
    <recommendedName>
        <fullName evidence="1">DUF362 domain-containing protein</fullName>
    </recommendedName>
</protein>
<evidence type="ECO:0000313" key="3">
    <source>
        <dbReference type="Proteomes" id="UP000233654"/>
    </source>
</evidence>
<dbReference type="InterPro" id="IPR007160">
    <property type="entry name" value="DUF362"/>
</dbReference>
<accession>A0A2N3G4S1</accession>
<evidence type="ECO:0000313" key="2">
    <source>
        <dbReference type="EMBL" id="PKQ27713.1"/>
    </source>
</evidence>